<reference evidence="2 3" key="1">
    <citation type="journal article" date="2013" name="Mar. Genomics">
        <title>Expression of sulfatases in Rhodopirellula baltica and the diversity of sulfatases in the genus Rhodopirellula.</title>
        <authorList>
            <person name="Wegner C.E."/>
            <person name="Richter-Heitmann T."/>
            <person name="Klindworth A."/>
            <person name="Klockow C."/>
            <person name="Richter M."/>
            <person name="Achstetter T."/>
            <person name="Glockner F.O."/>
            <person name="Harder J."/>
        </authorList>
    </citation>
    <scope>NUCLEOTIDE SEQUENCE [LARGE SCALE GENOMIC DNA]</scope>
    <source>
        <strain evidence="2 3">SM41</strain>
    </source>
</reference>
<protein>
    <submittedName>
        <fullName evidence="2">Uncharacterized protein</fullName>
    </submittedName>
</protein>
<sequence>MSTHKSAKQSRDQYTESAHDPLVASVSKPERLVHQFRTDWKARTFLKKDVTDVARLRWTEL</sequence>
<name>M5U9V0_9BACT</name>
<dbReference type="AlphaFoldDB" id="M5U9V0"/>
<dbReference type="PATRIC" id="fig|1263870.3.peg.395"/>
<gene>
    <name evidence="2" type="ORF">RSSM_00361</name>
</gene>
<dbReference type="EMBL" id="ANOH01000033">
    <property type="protein sequence ID" value="EMI58190.1"/>
    <property type="molecule type" value="Genomic_DNA"/>
</dbReference>
<dbReference type="Proteomes" id="UP000011885">
    <property type="component" value="Unassembled WGS sequence"/>
</dbReference>
<evidence type="ECO:0000313" key="3">
    <source>
        <dbReference type="Proteomes" id="UP000011885"/>
    </source>
</evidence>
<proteinExistence type="predicted"/>
<feature type="region of interest" description="Disordered" evidence="1">
    <location>
        <begin position="1"/>
        <end position="22"/>
    </location>
</feature>
<comment type="caution">
    <text evidence="2">The sequence shown here is derived from an EMBL/GenBank/DDBJ whole genome shotgun (WGS) entry which is preliminary data.</text>
</comment>
<evidence type="ECO:0000313" key="2">
    <source>
        <dbReference type="EMBL" id="EMI58190.1"/>
    </source>
</evidence>
<feature type="compositionally biased region" description="Basic and acidic residues" evidence="1">
    <location>
        <begin position="9"/>
        <end position="19"/>
    </location>
</feature>
<keyword evidence="3" id="KW-1185">Reference proteome</keyword>
<accession>M5U9V0</accession>
<organism evidence="2 3">
    <name type="scientific">Rhodopirellula sallentina SM41</name>
    <dbReference type="NCBI Taxonomy" id="1263870"/>
    <lineage>
        <taxon>Bacteria</taxon>
        <taxon>Pseudomonadati</taxon>
        <taxon>Planctomycetota</taxon>
        <taxon>Planctomycetia</taxon>
        <taxon>Pirellulales</taxon>
        <taxon>Pirellulaceae</taxon>
        <taxon>Rhodopirellula</taxon>
    </lineage>
</organism>
<evidence type="ECO:0000256" key="1">
    <source>
        <dbReference type="SAM" id="MobiDB-lite"/>
    </source>
</evidence>